<evidence type="ECO:0000256" key="2">
    <source>
        <dbReference type="ARBA" id="ARBA00023015"/>
    </source>
</evidence>
<evidence type="ECO:0000256" key="4">
    <source>
        <dbReference type="ARBA" id="ARBA00023163"/>
    </source>
</evidence>
<dbReference type="PROSITE" id="PS50888">
    <property type="entry name" value="BHLH"/>
    <property type="match status" value="1"/>
</dbReference>
<evidence type="ECO:0000259" key="7">
    <source>
        <dbReference type="PROSITE" id="PS50888"/>
    </source>
</evidence>
<dbReference type="PANTHER" id="PTHR15741">
    <property type="entry name" value="BASIC HELIX-LOOP-HELIX ZIP TRANSCRIPTION FACTOR"/>
    <property type="match status" value="1"/>
</dbReference>
<organism evidence="8 9">
    <name type="scientific">Bimuria novae-zelandiae CBS 107.79</name>
    <dbReference type="NCBI Taxonomy" id="1447943"/>
    <lineage>
        <taxon>Eukaryota</taxon>
        <taxon>Fungi</taxon>
        <taxon>Dikarya</taxon>
        <taxon>Ascomycota</taxon>
        <taxon>Pezizomycotina</taxon>
        <taxon>Dothideomycetes</taxon>
        <taxon>Pleosporomycetidae</taxon>
        <taxon>Pleosporales</taxon>
        <taxon>Massarineae</taxon>
        <taxon>Didymosphaeriaceae</taxon>
        <taxon>Bimuria</taxon>
    </lineage>
</organism>
<evidence type="ECO:0000313" key="9">
    <source>
        <dbReference type="Proteomes" id="UP000800036"/>
    </source>
</evidence>
<sequence>MSEKDPPPFGYQFTADFFGGSAHDFDNPAPPLLNDVEQQRLQDFFLHAGPYESGPDAPPFAFQPDAPDLFDEFSGWSAVPPATIHNISTTIPDQALLHGYHTEQAFAPQQSNSHFATTDADLQAASTLYTQAQIPHAVPTYQPSGRSHSFHAVPSAGLHTNGFEPNGLPNSPMSMLPSSNSLTHEQLASLIPSHDVPGSIDASITPQYANGAARMTHEAGLQQRARPSFKRAYTYGTDTSFNESGFQPSSTEESEERVTKRLLRELAHAQPLARPISGTTKGAMVTLPQQGDSESNDEDASDDSSPDDDEEIRQRKRRKRPPPTTNGKRKSVSGQGSNKSRKISVDDRVKKPRRKSMVGQKQQRENLTEEQKRSNHILSEQKRRNLIKRGFDDLHDLVPEIRNGGLSKSGVLNEAANFLEQLIEDNKRYAAILSEDR</sequence>
<feature type="compositionally biased region" description="Polar residues" evidence="6">
    <location>
        <begin position="236"/>
        <end position="251"/>
    </location>
</feature>
<evidence type="ECO:0000256" key="6">
    <source>
        <dbReference type="SAM" id="MobiDB-lite"/>
    </source>
</evidence>
<feature type="region of interest" description="Disordered" evidence="6">
    <location>
        <begin position="235"/>
        <end position="379"/>
    </location>
</feature>
<dbReference type="InterPro" id="IPR011598">
    <property type="entry name" value="bHLH_dom"/>
</dbReference>
<feature type="compositionally biased region" description="Basic and acidic residues" evidence="6">
    <location>
        <begin position="256"/>
        <end position="267"/>
    </location>
</feature>
<evidence type="ECO:0000256" key="5">
    <source>
        <dbReference type="ARBA" id="ARBA00023242"/>
    </source>
</evidence>
<keyword evidence="9" id="KW-1185">Reference proteome</keyword>
<dbReference type="GO" id="GO:0000981">
    <property type="term" value="F:DNA-binding transcription factor activity, RNA polymerase II-specific"/>
    <property type="evidence" value="ECO:0007669"/>
    <property type="project" value="TreeGrafter"/>
</dbReference>
<keyword evidence="2" id="KW-0805">Transcription regulation</keyword>
<evidence type="ECO:0000313" key="8">
    <source>
        <dbReference type="EMBL" id="KAF1977959.1"/>
    </source>
</evidence>
<dbReference type="EMBL" id="ML976662">
    <property type="protein sequence ID" value="KAF1977959.1"/>
    <property type="molecule type" value="Genomic_DNA"/>
</dbReference>
<protein>
    <recommendedName>
        <fullName evidence="7">BHLH domain-containing protein</fullName>
    </recommendedName>
</protein>
<dbReference type="SMART" id="SM00353">
    <property type="entry name" value="HLH"/>
    <property type="match status" value="1"/>
</dbReference>
<dbReference type="Gene3D" id="4.10.280.10">
    <property type="entry name" value="Helix-loop-helix DNA-binding domain"/>
    <property type="match status" value="1"/>
</dbReference>
<feature type="compositionally biased region" description="Basic residues" evidence="6">
    <location>
        <begin position="314"/>
        <end position="331"/>
    </location>
</feature>
<feature type="compositionally biased region" description="Basic and acidic residues" evidence="6">
    <location>
        <begin position="362"/>
        <end position="379"/>
    </location>
</feature>
<dbReference type="AlphaFoldDB" id="A0A6A5VN89"/>
<gene>
    <name evidence="8" type="ORF">BU23DRAFT_277108</name>
</gene>
<dbReference type="SUPFAM" id="SSF47459">
    <property type="entry name" value="HLH, helix-loop-helix DNA-binding domain"/>
    <property type="match status" value="1"/>
</dbReference>
<dbReference type="GO" id="GO:0046983">
    <property type="term" value="F:protein dimerization activity"/>
    <property type="evidence" value="ECO:0007669"/>
    <property type="project" value="InterPro"/>
</dbReference>
<dbReference type="InterPro" id="IPR036638">
    <property type="entry name" value="HLH_DNA-bd_sf"/>
</dbReference>
<proteinExistence type="predicted"/>
<dbReference type="OrthoDB" id="5778525at2759"/>
<dbReference type="InterPro" id="IPR052207">
    <property type="entry name" value="Max-like/E-box_TFs"/>
</dbReference>
<dbReference type="CDD" id="cd11404">
    <property type="entry name" value="bHLHzip_Mlx_like"/>
    <property type="match status" value="1"/>
</dbReference>
<comment type="subcellular location">
    <subcellularLocation>
        <location evidence="1">Nucleus</location>
    </subcellularLocation>
</comment>
<accession>A0A6A5VN89</accession>
<keyword evidence="4" id="KW-0804">Transcription</keyword>
<keyword evidence="5" id="KW-0539">Nucleus</keyword>
<feature type="compositionally biased region" description="Acidic residues" evidence="6">
    <location>
        <begin position="294"/>
        <end position="311"/>
    </location>
</feature>
<evidence type="ECO:0000256" key="1">
    <source>
        <dbReference type="ARBA" id="ARBA00004123"/>
    </source>
</evidence>
<reference evidence="8" key="1">
    <citation type="journal article" date="2020" name="Stud. Mycol.">
        <title>101 Dothideomycetes genomes: a test case for predicting lifestyles and emergence of pathogens.</title>
        <authorList>
            <person name="Haridas S."/>
            <person name="Albert R."/>
            <person name="Binder M."/>
            <person name="Bloem J."/>
            <person name="Labutti K."/>
            <person name="Salamov A."/>
            <person name="Andreopoulos B."/>
            <person name="Baker S."/>
            <person name="Barry K."/>
            <person name="Bills G."/>
            <person name="Bluhm B."/>
            <person name="Cannon C."/>
            <person name="Castanera R."/>
            <person name="Culley D."/>
            <person name="Daum C."/>
            <person name="Ezra D."/>
            <person name="Gonzalez J."/>
            <person name="Henrissat B."/>
            <person name="Kuo A."/>
            <person name="Liang C."/>
            <person name="Lipzen A."/>
            <person name="Lutzoni F."/>
            <person name="Magnuson J."/>
            <person name="Mondo S."/>
            <person name="Nolan M."/>
            <person name="Ohm R."/>
            <person name="Pangilinan J."/>
            <person name="Park H.-J."/>
            <person name="Ramirez L."/>
            <person name="Alfaro M."/>
            <person name="Sun H."/>
            <person name="Tritt A."/>
            <person name="Yoshinaga Y."/>
            <person name="Zwiers L.-H."/>
            <person name="Turgeon B."/>
            <person name="Goodwin S."/>
            <person name="Spatafora J."/>
            <person name="Crous P."/>
            <person name="Grigoriev I."/>
        </authorList>
    </citation>
    <scope>NUCLEOTIDE SEQUENCE</scope>
    <source>
        <strain evidence="8">CBS 107.79</strain>
    </source>
</reference>
<feature type="domain" description="BHLH" evidence="7">
    <location>
        <begin position="371"/>
        <end position="422"/>
    </location>
</feature>
<dbReference type="Pfam" id="PF00010">
    <property type="entry name" value="HLH"/>
    <property type="match status" value="1"/>
</dbReference>
<keyword evidence="3" id="KW-0238">DNA-binding</keyword>
<dbReference type="GO" id="GO:0005634">
    <property type="term" value="C:nucleus"/>
    <property type="evidence" value="ECO:0007669"/>
    <property type="project" value="UniProtKB-SubCell"/>
</dbReference>
<dbReference type="Proteomes" id="UP000800036">
    <property type="component" value="Unassembled WGS sequence"/>
</dbReference>
<evidence type="ECO:0000256" key="3">
    <source>
        <dbReference type="ARBA" id="ARBA00023125"/>
    </source>
</evidence>
<dbReference type="GO" id="GO:0000978">
    <property type="term" value="F:RNA polymerase II cis-regulatory region sequence-specific DNA binding"/>
    <property type="evidence" value="ECO:0007669"/>
    <property type="project" value="TreeGrafter"/>
</dbReference>
<dbReference type="PANTHER" id="PTHR15741:SF27">
    <property type="entry name" value="TRANSCRIPTION FACTOR AP-4"/>
    <property type="match status" value="1"/>
</dbReference>
<name>A0A6A5VN89_9PLEO</name>